<feature type="transmembrane region" description="Helical" evidence="1">
    <location>
        <begin position="69"/>
        <end position="89"/>
    </location>
</feature>
<organism evidence="3 4">
    <name type="scientific">Schaedlerella arabinosiphila</name>
    <dbReference type="NCBI Taxonomy" id="2044587"/>
    <lineage>
        <taxon>Bacteria</taxon>
        <taxon>Bacillati</taxon>
        <taxon>Bacillota</taxon>
        <taxon>Clostridia</taxon>
        <taxon>Lachnospirales</taxon>
        <taxon>Lachnospiraceae</taxon>
        <taxon>Schaedlerella</taxon>
    </lineage>
</organism>
<dbReference type="InterPro" id="IPR036890">
    <property type="entry name" value="HATPase_C_sf"/>
</dbReference>
<proteinExistence type="predicted"/>
<gene>
    <name evidence="3" type="ORF">FMM80_13550</name>
</gene>
<feature type="transmembrane region" description="Helical" evidence="1">
    <location>
        <begin position="176"/>
        <end position="195"/>
    </location>
</feature>
<dbReference type="AlphaFoldDB" id="A0A9X5H707"/>
<feature type="transmembrane region" description="Helical" evidence="1">
    <location>
        <begin position="14"/>
        <end position="32"/>
    </location>
</feature>
<accession>A0A9X5H707</accession>
<evidence type="ECO:0000256" key="1">
    <source>
        <dbReference type="SAM" id="Phobius"/>
    </source>
</evidence>
<feature type="domain" description="Sensor histidine kinase NatK-like C-terminal" evidence="2">
    <location>
        <begin position="345"/>
        <end position="440"/>
    </location>
</feature>
<dbReference type="Proteomes" id="UP000474104">
    <property type="component" value="Unassembled WGS sequence"/>
</dbReference>
<dbReference type="RefSeq" id="WP_004075215.1">
    <property type="nucleotide sequence ID" value="NZ_VIRB01000077.1"/>
</dbReference>
<feature type="transmembrane region" description="Helical" evidence="1">
    <location>
        <begin position="96"/>
        <end position="117"/>
    </location>
</feature>
<evidence type="ECO:0000313" key="3">
    <source>
        <dbReference type="EMBL" id="NDO69653.1"/>
    </source>
</evidence>
<dbReference type="SUPFAM" id="SSF55874">
    <property type="entry name" value="ATPase domain of HSP90 chaperone/DNA topoisomerase II/histidine kinase"/>
    <property type="match status" value="1"/>
</dbReference>
<sequence>MIDQILYTMMINQIFNGVMAFGKNMFGMLIFVRVFPEKRWEKKCVWMLGWCIFTACAAISAWASSRQLISLACMIIGGIVNAGLLKVFYCCRYSDALIWLWLYDIGYSFIKIPFMLIRGIHISGVVSTLNQDRRWGVPGNLLCFFELCVICFLYLKCMDEAEILHKQLIEYRKFRYLFLLAEVDILLLISITLDLQPDRYGVVYVLFVVICFAFLLLILFLLYIVYAMYRRSREKEKNVSTQREILSRENEVIIEYCRQDAKRLHDLKHVWIYLLDCLEEKKYENAMECIYRQLEEVKLMQRKTMTGISEIDLILDYKHRQMEYSGILFSLDIQVDALPLSGENFMIVLGNLLDNAIEGARKCEEGERKIYLSMKNANEMFWLKIKNTCTGEGDGGLETTKADSIYHGWGMENVKEIVRSAGGEVDYVCEENWFEVNILI</sequence>
<dbReference type="CDD" id="cd16935">
    <property type="entry name" value="HATPase_AgrC-ComD-like"/>
    <property type="match status" value="1"/>
</dbReference>
<dbReference type="InterPro" id="IPR032834">
    <property type="entry name" value="NatK-like_C"/>
</dbReference>
<evidence type="ECO:0000313" key="4">
    <source>
        <dbReference type="Proteomes" id="UP000474104"/>
    </source>
</evidence>
<dbReference type="Gene3D" id="3.30.565.10">
    <property type="entry name" value="Histidine kinase-like ATPase, C-terminal domain"/>
    <property type="match status" value="1"/>
</dbReference>
<name>A0A9X5H707_9FIRM</name>
<dbReference type="EMBL" id="VIRB01000077">
    <property type="protein sequence ID" value="NDO69653.1"/>
    <property type="molecule type" value="Genomic_DNA"/>
</dbReference>
<keyword evidence="1" id="KW-0472">Membrane</keyword>
<dbReference type="GO" id="GO:0016301">
    <property type="term" value="F:kinase activity"/>
    <property type="evidence" value="ECO:0007669"/>
    <property type="project" value="UniProtKB-KW"/>
</dbReference>
<evidence type="ECO:0000259" key="2">
    <source>
        <dbReference type="Pfam" id="PF14501"/>
    </source>
</evidence>
<protein>
    <submittedName>
        <fullName evidence="3">Sensor histidine kinase</fullName>
    </submittedName>
</protein>
<feature type="transmembrane region" description="Helical" evidence="1">
    <location>
        <begin position="201"/>
        <end position="226"/>
    </location>
</feature>
<reference evidence="3 4" key="1">
    <citation type="submission" date="2019-07" db="EMBL/GenBank/DDBJ databases">
        <title>Draft genome sequences of 15 bacterial species constituting the stable defined intestinal microbiota of the GM15 gnotobiotic mouse model.</title>
        <authorList>
            <person name="Elie C."/>
            <person name="Mathieu A."/>
            <person name="Saliou A."/>
            <person name="Darnaud M."/>
            <person name="Leulier F."/>
            <person name="Tamellini A."/>
        </authorList>
    </citation>
    <scope>NUCLEOTIDE SEQUENCE [LARGE SCALE GENOMIC DNA]</scope>
    <source>
        <strain evidence="4">ASF 502</strain>
    </source>
</reference>
<keyword evidence="3" id="KW-0808">Transferase</keyword>
<feature type="transmembrane region" description="Helical" evidence="1">
    <location>
        <begin position="137"/>
        <end position="155"/>
    </location>
</feature>
<feature type="transmembrane region" description="Helical" evidence="1">
    <location>
        <begin position="44"/>
        <end position="63"/>
    </location>
</feature>
<comment type="caution">
    <text evidence="3">The sequence shown here is derived from an EMBL/GenBank/DDBJ whole genome shotgun (WGS) entry which is preliminary data.</text>
</comment>
<dbReference type="Pfam" id="PF14501">
    <property type="entry name" value="HATPase_c_5"/>
    <property type="match status" value="1"/>
</dbReference>
<keyword evidence="3" id="KW-0418">Kinase</keyword>
<keyword evidence="1" id="KW-0812">Transmembrane</keyword>
<dbReference type="OrthoDB" id="3173688at2"/>
<keyword evidence="1" id="KW-1133">Transmembrane helix</keyword>